<dbReference type="EMBL" id="FNJD01000004">
    <property type="protein sequence ID" value="SDO63479.1"/>
    <property type="molecule type" value="Genomic_DNA"/>
</dbReference>
<evidence type="ECO:0000313" key="6">
    <source>
        <dbReference type="Proteomes" id="UP000198646"/>
    </source>
</evidence>
<evidence type="ECO:0000259" key="4">
    <source>
        <dbReference type="PROSITE" id="PS50893"/>
    </source>
</evidence>
<keyword evidence="1" id="KW-0677">Repeat</keyword>
<accession>A0ABY0RYV9</accession>
<keyword evidence="2" id="KW-0547">Nucleotide-binding</keyword>
<dbReference type="InterPro" id="IPR032781">
    <property type="entry name" value="ABC_tran_Xtn"/>
</dbReference>
<protein>
    <submittedName>
        <fullName evidence="5">ATP-binding cassette, subfamily F, member 3</fullName>
    </submittedName>
</protein>
<organism evidence="5 6">
    <name type="scientific">Sulfitobacter litoralis</name>
    <dbReference type="NCBI Taxonomy" id="335975"/>
    <lineage>
        <taxon>Bacteria</taxon>
        <taxon>Pseudomonadati</taxon>
        <taxon>Pseudomonadota</taxon>
        <taxon>Alphaproteobacteria</taxon>
        <taxon>Rhodobacterales</taxon>
        <taxon>Roseobacteraceae</taxon>
        <taxon>Sulfitobacter</taxon>
    </lineage>
</organism>
<evidence type="ECO:0000256" key="1">
    <source>
        <dbReference type="ARBA" id="ARBA00022737"/>
    </source>
</evidence>
<dbReference type="InterPro" id="IPR027417">
    <property type="entry name" value="P-loop_NTPase"/>
</dbReference>
<dbReference type="PANTHER" id="PTHR19211">
    <property type="entry name" value="ATP-BINDING TRANSPORT PROTEIN-RELATED"/>
    <property type="match status" value="1"/>
</dbReference>
<dbReference type="Pfam" id="PF12848">
    <property type="entry name" value="ABC_tran_Xtn"/>
    <property type="match status" value="1"/>
</dbReference>
<dbReference type="PROSITE" id="PS00211">
    <property type="entry name" value="ABC_TRANSPORTER_1"/>
    <property type="match status" value="2"/>
</dbReference>
<dbReference type="GO" id="GO:0005524">
    <property type="term" value="F:ATP binding"/>
    <property type="evidence" value="ECO:0007669"/>
    <property type="project" value="UniProtKB-KW"/>
</dbReference>
<dbReference type="CDD" id="cd03221">
    <property type="entry name" value="ABCF_EF-3"/>
    <property type="match status" value="2"/>
</dbReference>
<keyword evidence="3 5" id="KW-0067">ATP-binding</keyword>
<dbReference type="InterPro" id="IPR050611">
    <property type="entry name" value="ABCF"/>
</dbReference>
<feature type="domain" description="ABC transporter" evidence="4">
    <location>
        <begin position="8"/>
        <end position="256"/>
    </location>
</feature>
<evidence type="ECO:0000313" key="5">
    <source>
        <dbReference type="EMBL" id="SDO63479.1"/>
    </source>
</evidence>
<keyword evidence="6" id="KW-1185">Reference proteome</keyword>
<evidence type="ECO:0000256" key="3">
    <source>
        <dbReference type="ARBA" id="ARBA00022840"/>
    </source>
</evidence>
<dbReference type="SUPFAM" id="SSF52540">
    <property type="entry name" value="P-loop containing nucleoside triphosphate hydrolases"/>
    <property type="match status" value="2"/>
</dbReference>
<proteinExistence type="predicted"/>
<reference evidence="5 6" key="1">
    <citation type="submission" date="2016-10" db="EMBL/GenBank/DDBJ databases">
        <authorList>
            <person name="Varghese N."/>
            <person name="Submissions S."/>
        </authorList>
    </citation>
    <scope>NUCLEOTIDE SEQUENCE [LARGE SCALE GENOMIC DNA]</scope>
    <source>
        <strain evidence="5 6">DSM 17584</strain>
    </source>
</reference>
<dbReference type="Proteomes" id="UP000198646">
    <property type="component" value="Unassembled WGS sequence"/>
</dbReference>
<dbReference type="InterPro" id="IPR017871">
    <property type="entry name" value="ABC_transporter-like_CS"/>
</dbReference>
<name>A0ABY0RYV9_9RHOB</name>
<dbReference type="PANTHER" id="PTHR19211:SF14">
    <property type="entry name" value="ATP-BINDING CASSETTE SUB-FAMILY F MEMBER 1"/>
    <property type="match status" value="1"/>
</dbReference>
<dbReference type="Pfam" id="PF00005">
    <property type="entry name" value="ABC_tran"/>
    <property type="match status" value="2"/>
</dbReference>
<dbReference type="InterPro" id="IPR003593">
    <property type="entry name" value="AAA+_ATPase"/>
</dbReference>
<dbReference type="InterPro" id="IPR003439">
    <property type="entry name" value="ABC_transporter-like_ATP-bd"/>
</dbReference>
<feature type="domain" description="ABC transporter" evidence="4">
    <location>
        <begin position="316"/>
        <end position="531"/>
    </location>
</feature>
<dbReference type="SMART" id="SM00382">
    <property type="entry name" value="AAA"/>
    <property type="match status" value="2"/>
</dbReference>
<evidence type="ECO:0000256" key="2">
    <source>
        <dbReference type="ARBA" id="ARBA00022741"/>
    </source>
</evidence>
<gene>
    <name evidence="5" type="ORF">SAMN04488512_104120</name>
</gene>
<dbReference type="PROSITE" id="PS50893">
    <property type="entry name" value="ABC_TRANSPORTER_2"/>
    <property type="match status" value="2"/>
</dbReference>
<comment type="caution">
    <text evidence="5">The sequence shown here is derived from an EMBL/GenBank/DDBJ whole genome shotgun (WGS) entry which is preliminary data.</text>
</comment>
<dbReference type="Gene3D" id="3.40.50.300">
    <property type="entry name" value="P-loop containing nucleotide triphosphate hydrolases"/>
    <property type="match status" value="2"/>
</dbReference>
<sequence>MVHTASMLSISEINYSVEGRPLFEEASAVIPEGHKVGLVGQNGAGKTTLFKIIRGELSLDAGDISLPSRAKIGGIAQEVPSSDVSLIETVLAADVERAALMHEAETTEDPARIAEVQTRLADIDAWSAEGRAAAILKGLGFDDHDQQQPCSAYSGGWRMRVALAGVLFAQPDLLLLDEPTNYLDLEGALWLENYLSKYPHTVIIISHDRGLLNRAVGGILHLEDRKLTYYQGNYDQFAKMRAEKRAQLTAQAKKQQAHKQHMQAFVDRFKAKASKAKQAQSRMKAIEKMVTITPPEEAARKVFTFPQPDELSPPIISIEGGSTGYTEGQPVLSRLNLRIDQDDRIALLGKNGQGKSTLSKLLSNRLVLFDGKAINSSKLRIGFFAQHQVDELVVHETPLQHMISARPGVMQSKLRAQLAGFGLGPDQADTEVGRLSGGQKARLSLLLATLDAPHLLILDEPTNHLDIESREALVEALTRYSGAVILVSHDMHLLSMVADRLWLVSNGTVQPYEDDLEAYRKMLLTVEKPVSKNAKPVKEVPKPKRANREDILALRSEVRTAEARVTKINDMRDKLAKKLADPALYEKDKVGELEVWNKKYAEVMAALERAEAIWMGALEKLETASA</sequence>